<dbReference type="SMART" id="SM00382">
    <property type="entry name" value="AAA"/>
    <property type="match status" value="1"/>
</dbReference>
<dbReference type="GO" id="GO:0004176">
    <property type="term" value="F:ATP-dependent peptidase activity"/>
    <property type="evidence" value="ECO:0007669"/>
    <property type="project" value="InterPro"/>
</dbReference>
<evidence type="ECO:0000256" key="12">
    <source>
        <dbReference type="ARBA" id="ARBA00022840"/>
    </source>
</evidence>
<organism evidence="20 21">
    <name type="scientific">Frieseomelitta varia</name>
    <dbReference type="NCBI Taxonomy" id="561572"/>
    <lineage>
        <taxon>Eukaryota</taxon>
        <taxon>Metazoa</taxon>
        <taxon>Ecdysozoa</taxon>
        <taxon>Arthropoda</taxon>
        <taxon>Hexapoda</taxon>
        <taxon>Insecta</taxon>
        <taxon>Pterygota</taxon>
        <taxon>Neoptera</taxon>
        <taxon>Endopterygota</taxon>
        <taxon>Hymenoptera</taxon>
        <taxon>Apocrita</taxon>
        <taxon>Aculeata</taxon>
        <taxon>Apoidea</taxon>
        <taxon>Anthophila</taxon>
        <taxon>Apidae</taxon>
        <taxon>Frieseomelitta</taxon>
    </lineage>
</organism>
<keyword evidence="16 18" id="KW-0472">Membrane</keyword>
<dbReference type="FunFam" id="1.10.8.60:FF:000019">
    <property type="entry name" value="AFG3-like AAA ATPase 2"/>
    <property type="match status" value="1"/>
</dbReference>
<sequence>MQNSIIYLERQCVVSQKLFGYVYKHNLKKKHGVLNFISRNISFNNQSNRLCFPLLCRVSISIIKYYGDCMPHGIKHKCLTGTKLSLSKHELCRIYLSKLCNARGFSTTSSNRQHTSDQPRDSDKNPKKPEFEILMFKLGLLLTTIIFYYYFLTVREQLENVEWNDFVNELLLKGQVKEIKIYPGEVKATLRRGATYKGMHVFGDITIVHMSNIKNVEENVRTIEKHIGIRLEDGISIRYMNVNNQMALTELFIVLLCIAFFVALLRNPKFKNTFNFSFMNKAKYTLVEPFSGKGVRFKDVAGLKEAKIEVMEFVDYLKNPERYTKLGAKVPKGALLLGPPGCGKTLLAKAVATESNVPFLSMNGSEFTEVVGGLGAARVRDLFAEAKKKAPSIIYIDEIDAIGKKRADSYVEFSNSESERTLNQLLVEMDGMIEAKDIIILASTNRADVLDKALLRCGRFDRHILIDFPTLEERKDIFEYHLQSLSLEGIPKQYGKYLAHLTPGFSGAEIANVCNEAALHAASEKKIKIDNNDLMYAVDKVLGGTVKKSSTLTLSEKEVIVYHEAGHAVAAWMLEHANPLIKITVVPRTNKRLGFSQYSDSNLKLLNSKHIFERMCVLLAGRVAENIMFNKISTGAQNDLQKVTEMAYLQVQQFGMSPSVGLISFDKELTSTKTKKPYSKKLGNLMDAEVRRIIVEAYKTTEKLLQDNKDKLITLAEALLKKETLTYKEIEVLIGPPPFGKKDIVELQEYNSGIE</sequence>
<evidence type="ECO:0000256" key="15">
    <source>
        <dbReference type="ARBA" id="ARBA00023049"/>
    </source>
</evidence>
<dbReference type="FunFam" id="3.40.50.300:FF:000277">
    <property type="entry name" value="ATP-dependent zinc metalloprotease FtsH"/>
    <property type="match status" value="1"/>
</dbReference>
<evidence type="ECO:0000256" key="17">
    <source>
        <dbReference type="SAM" id="MobiDB-lite"/>
    </source>
</evidence>
<evidence type="ECO:0000313" key="21">
    <source>
        <dbReference type="Proteomes" id="UP000655588"/>
    </source>
</evidence>
<protein>
    <recommendedName>
        <fullName evidence="19">AAA+ ATPase domain-containing protein</fullName>
    </recommendedName>
</protein>
<dbReference type="InterPro" id="IPR003593">
    <property type="entry name" value="AAA+_ATPase"/>
</dbReference>
<dbReference type="InterPro" id="IPR041569">
    <property type="entry name" value="AAA_lid_3"/>
</dbReference>
<keyword evidence="14 18" id="KW-1133">Transmembrane helix</keyword>
<dbReference type="SUPFAM" id="SSF140990">
    <property type="entry name" value="FtsH protease domain-like"/>
    <property type="match status" value="1"/>
</dbReference>
<dbReference type="Gene3D" id="1.10.8.60">
    <property type="match status" value="1"/>
</dbReference>
<evidence type="ECO:0000256" key="10">
    <source>
        <dbReference type="ARBA" id="ARBA00022801"/>
    </source>
</evidence>
<dbReference type="GO" id="GO:0004222">
    <property type="term" value="F:metalloendopeptidase activity"/>
    <property type="evidence" value="ECO:0007669"/>
    <property type="project" value="InterPro"/>
</dbReference>
<evidence type="ECO:0000256" key="8">
    <source>
        <dbReference type="ARBA" id="ARBA00022723"/>
    </source>
</evidence>
<gene>
    <name evidence="20" type="ORF">E2986_00235</name>
</gene>
<keyword evidence="9" id="KW-0547">Nucleotide-binding</keyword>
<evidence type="ECO:0000256" key="13">
    <source>
        <dbReference type="ARBA" id="ARBA00022946"/>
    </source>
</evidence>
<proteinExistence type="inferred from homology"/>
<dbReference type="InterPro" id="IPR000642">
    <property type="entry name" value="Peptidase_M41"/>
</dbReference>
<dbReference type="Gene3D" id="3.40.50.300">
    <property type="entry name" value="P-loop containing nucleotide triphosphate hydrolases"/>
    <property type="match status" value="1"/>
</dbReference>
<feature type="domain" description="AAA+ ATPase" evidence="19">
    <location>
        <begin position="330"/>
        <end position="470"/>
    </location>
</feature>
<dbReference type="GO" id="GO:0005745">
    <property type="term" value="C:m-AAA complex"/>
    <property type="evidence" value="ECO:0007669"/>
    <property type="project" value="TreeGrafter"/>
</dbReference>
<keyword evidence="6" id="KW-0645">Protease</keyword>
<evidence type="ECO:0000313" key="20">
    <source>
        <dbReference type="EMBL" id="KAF3425755.1"/>
    </source>
</evidence>
<dbReference type="GO" id="GO:0046872">
    <property type="term" value="F:metal ion binding"/>
    <property type="evidence" value="ECO:0007669"/>
    <property type="project" value="UniProtKB-KW"/>
</dbReference>
<evidence type="ECO:0000256" key="14">
    <source>
        <dbReference type="ARBA" id="ARBA00022989"/>
    </source>
</evidence>
<evidence type="ECO:0000259" key="19">
    <source>
        <dbReference type="SMART" id="SM00382"/>
    </source>
</evidence>
<dbReference type="AlphaFoldDB" id="A0A833VVD9"/>
<evidence type="ECO:0000256" key="6">
    <source>
        <dbReference type="ARBA" id="ARBA00022670"/>
    </source>
</evidence>
<dbReference type="Pfam" id="PF17862">
    <property type="entry name" value="AAA_lid_3"/>
    <property type="match status" value="1"/>
</dbReference>
<evidence type="ECO:0000256" key="4">
    <source>
        <dbReference type="ARBA" id="ARBA00010044"/>
    </source>
</evidence>
<feature type="transmembrane region" description="Helical" evidence="18">
    <location>
        <begin position="134"/>
        <end position="151"/>
    </location>
</feature>
<keyword evidence="7 18" id="KW-0812">Transmembrane</keyword>
<dbReference type="InterPro" id="IPR037219">
    <property type="entry name" value="Peptidase_M41-like"/>
</dbReference>
<dbReference type="Pfam" id="PF01434">
    <property type="entry name" value="Peptidase_M41"/>
    <property type="match status" value="1"/>
</dbReference>
<dbReference type="Gene3D" id="1.20.58.760">
    <property type="entry name" value="Peptidase M41"/>
    <property type="match status" value="1"/>
</dbReference>
<dbReference type="Pfam" id="PF00004">
    <property type="entry name" value="AAA"/>
    <property type="match status" value="1"/>
</dbReference>
<comment type="similarity">
    <text evidence="5">In the N-terminal section; belongs to the AAA ATPase family.</text>
</comment>
<keyword evidence="8" id="KW-0479">Metal-binding</keyword>
<feature type="region of interest" description="Disordered" evidence="17">
    <location>
        <begin position="106"/>
        <end position="126"/>
    </location>
</feature>
<keyword evidence="11" id="KW-0862">Zinc</keyword>
<dbReference type="PANTHER" id="PTHR43655">
    <property type="entry name" value="ATP-DEPENDENT PROTEASE"/>
    <property type="match status" value="1"/>
</dbReference>
<dbReference type="GO" id="GO:0034982">
    <property type="term" value="P:mitochondrial protein processing"/>
    <property type="evidence" value="ECO:0007669"/>
    <property type="project" value="TreeGrafter"/>
</dbReference>
<dbReference type="InterPro" id="IPR027417">
    <property type="entry name" value="P-loop_NTPase"/>
</dbReference>
<comment type="caution">
    <text evidence="20">The sequence shown here is derived from an EMBL/GenBank/DDBJ whole genome shotgun (WGS) entry which is preliminary data.</text>
</comment>
<dbReference type="InterPro" id="IPR003959">
    <property type="entry name" value="ATPase_AAA_core"/>
</dbReference>
<dbReference type="PANTHER" id="PTHR43655:SF8">
    <property type="entry name" value="PARAPLEGIN"/>
    <property type="match status" value="1"/>
</dbReference>
<evidence type="ECO:0000256" key="9">
    <source>
        <dbReference type="ARBA" id="ARBA00022741"/>
    </source>
</evidence>
<feature type="transmembrane region" description="Helical" evidence="18">
    <location>
        <begin position="246"/>
        <end position="265"/>
    </location>
</feature>
<accession>A0A833VVD9</accession>
<dbReference type="Proteomes" id="UP000655588">
    <property type="component" value="Unassembled WGS sequence"/>
</dbReference>
<reference evidence="20" key="1">
    <citation type="submission" date="2019-11" db="EMBL/GenBank/DDBJ databases">
        <title>The nuclear and mitochondrial genomes of Frieseomelitta varia - a highly eusocial stingless bee (Meliponini) with a permanently sterile worker caste.</title>
        <authorList>
            <person name="Freitas F.C.P."/>
            <person name="Lourenco A.P."/>
            <person name="Nunes F.M.F."/>
            <person name="Paschoal A.R."/>
            <person name="Abreu F.C.P."/>
            <person name="Barbin F.O."/>
            <person name="Bataglia L."/>
            <person name="Cardoso-Junior C.A.M."/>
            <person name="Cervoni M.S."/>
            <person name="Silva S.R."/>
            <person name="Dalarmi F."/>
            <person name="Del Lama M.A."/>
            <person name="Depintor T.S."/>
            <person name="Ferreira K.M."/>
            <person name="Goria P.S."/>
            <person name="Jaskot M.C."/>
            <person name="Lago D.C."/>
            <person name="Luna-Lucena D."/>
            <person name="Moda L.M."/>
            <person name="Nascimento L."/>
            <person name="Pedrino M."/>
            <person name="Rabico F.O."/>
            <person name="Sanches F.C."/>
            <person name="Santos D.E."/>
            <person name="Santos C.G."/>
            <person name="Vieira J."/>
            <person name="Lopes T.F."/>
            <person name="Barchuk A.R."/>
            <person name="Hartfelder K."/>
            <person name="Simoes Z.L.P."/>
            <person name="Bitondi M.M.G."/>
            <person name="Pinheiro D.G."/>
        </authorList>
    </citation>
    <scope>NUCLEOTIDE SEQUENCE</scope>
    <source>
        <strain evidence="20">USP_RPSP 00005682</strain>
        <tissue evidence="20">Whole individual</tissue>
    </source>
</reference>
<dbReference type="InterPro" id="IPR050928">
    <property type="entry name" value="ATP-dep_Zn_Metalloprotease"/>
</dbReference>
<comment type="subcellular location">
    <subcellularLocation>
        <location evidence="2">Membrane</location>
        <topology evidence="2">Multi-pass membrane protein</topology>
    </subcellularLocation>
    <subcellularLocation>
        <location evidence="3">Mitochondrion</location>
    </subcellularLocation>
</comment>
<dbReference type="Gene3D" id="3.40.1690.20">
    <property type="match status" value="1"/>
</dbReference>
<evidence type="ECO:0000256" key="18">
    <source>
        <dbReference type="SAM" id="Phobius"/>
    </source>
</evidence>
<dbReference type="GO" id="GO:0016887">
    <property type="term" value="F:ATP hydrolysis activity"/>
    <property type="evidence" value="ECO:0007669"/>
    <property type="project" value="InterPro"/>
</dbReference>
<evidence type="ECO:0000256" key="2">
    <source>
        <dbReference type="ARBA" id="ARBA00004141"/>
    </source>
</evidence>
<keyword evidence="21" id="KW-1185">Reference proteome</keyword>
<evidence type="ECO:0000256" key="5">
    <source>
        <dbReference type="ARBA" id="ARBA00010550"/>
    </source>
</evidence>
<evidence type="ECO:0000256" key="16">
    <source>
        <dbReference type="ARBA" id="ARBA00023136"/>
    </source>
</evidence>
<keyword evidence="12" id="KW-0067">ATP-binding</keyword>
<dbReference type="SUPFAM" id="SSF52540">
    <property type="entry name" value="P-loop containing nucleoside triphosphate hydrolases"/>
    <property type="match status" value="1"/>
</dbReference>
<dbReference type="FunFam" id="1.20.58.760:FF:000003">
    <property type="entry name" value="AFG3-like AAA ATPase 2"/>
    <property type="match status" value="1"/>
</dbReference>
<comment type="cofactor">
    <cofactor evidence="1">
        <name>Zn(2+)</name>
        <dbReference type="ChEBI" id="CHEBI:29105"/>
    </cofactor>
</comment>
<dbReference type="EMBL" id="WNWW01000358">
    <property type="protein sequence ID" value="KAF3425755.1"/>
    <property type="molecule type" value="Genomic_DNA"/>
</dbReference>
<evidence type="ECO:0000256" key="7">
    <source>
        <dbReference type="ARBA" id="ARBA00022692"/>
    </source>
</evidence>
<evidence type="ECO:0000256" key="1">
    <source>
        <dbReference type="ARBA" id="ARBA00001947"/>
    </source>
</evidence>
<keyword evidence="10" id="KW-0378">Hydrolase</keyword>
<evidence type="ECO:0000256" key="3">
    <source>
        <dbReference type="ARBA" id="ARBA00004173"/>
    </source>
</evidence>
<dbReference type="CDD" id="cd19501">
    <property type="entry name" value="RecA-like_FtsH"/>
    <property type="match status" value="1"/>
</dbReference>
<dbReference type="GO" id="GO:0005524">
    <property type="term" value="F:ATP binding"/>
    <property type="evidence" value="ECO:0007669"/>
    <property type="project" value="UniProtKB-KW"/>
</dbReference>
<keyword evidence="13" id="KW-0809">Transit peptide</keyword>
<name>A0A833VVD9_9HYME</name>
<feature type="compositionally biased region" description="Basic and acidic residues" evidence="17">
    <location>
        <begin position="114"/>
        <end position="126"/>
    </location>
</feature>
<comment type="similarity">
    <text evidence="4">In the C-terminal section; belongs to the peptidase M41 family.</text>
</comment>
<keyword evidence="15" id="KW-0482">Metalloprotease</keyword>
<evidence type="ECO:0000256" key="11">
    <source>
        <dbReference type="ARBA" id="ARBA00022833"/>
    </source>
</evidence>